<evidence type="ECO:0000259" key="2">
    <source>
        <dbReference type="PROSITE" id="PS51910"/>
    </source>
</evidence>
<dbReference type="CDD" id="cd06543">
    <property type="entry name" value="GH18_PF-ChiA-like"/>
    <property type="match status" value="1"/>
</dbReference>
<comment type="caution">
    <text evidence="3">The sequence shown here is derived from an EMBL/GenBank/DDBJ whole genome shotgun (WGS) entry which is preliminary data.</text>
</comment>
<dbReference type="EMBL" id="BAAANY010000011">
    <property type="protein sequence ID" value="GAA1683427.1"/>
    <property type="molecule type" value="Genomic_DNA"/>
</dbReference>
<dbReference type="InterPro" id="IPR035992">
    <property type="entry name" value="Ricin_B-like_lectins"/>
</dbReference>
<dbReference type="Gene3D" id="2.80.10.50">
    <property type="match status" value="2"/>
</dbReference>
<dbReference type="PANTHER" id="PTHR42976:SF1">
    <property type="entry name" value="GH18 DOMAIN-CONTAINING PROTEIN-RELATED"/>
    <property type="match status" value="1"/>
</dbReference>
<dbReference type="SMART" id="SM00458">
    <property type="entry name" value="RICIN"/>
    <property type="match status" value="1"/>
</dbReference>
<sequence length="445" mass="46311">MLLPAVFVAVALTPAAAVAATGTITGLGGKCVDVASASSANGTAVQLYDCNGTSAQSWTVGTDGTIRALGKCMDVAAANSANGTKIQLYDCNGSSAQSWTIGADGTIRGLGKCLDATNNSSANGNQLQIWDCAGSANQKWTAPSGGGTTPPPPNTSMAVAPYYYNGWGSPPDPRTVMSATGVKWFTMAFILSNGYCNPMWDGGRPLTGGVDQGTVNTVRSAGGDIVPSFGGANGANLESSCNNANDLAGAYQKVINAYGLKAIDIDIEGGTYDNGTIQQRVVDALKIVKANNANFTVYVTFPSDTTGPDSSMINRAASSGLTVDAWTIMPFDFGAAGQNMANLTIQATNGLESIVRNAYGYSDDVAYRHSGISSMNGITDSQETVTVGNFQTILAYANQHHLGRLTFWSANRDRDCNGAYRNDDTCSGVSQNSWDFTRTFAQYAG</sequence>
<name>A0ABP4T7C5_9ACTN</name>
<dbReference type="SUPFAM" id="SSF51445">
    <property type="entry name" value="(Trans)glycosidases"/>
    <property type="match status" value="1"/>
</dbReference>
<feature type="domain" description="GH18" evidence="2">
    <location>
        <begin position="158"/>
        <end position="445"/>
    </location>
</feature>
<feature type="chain" id="PRO_5045400473" evidence="1">
    <location>
        <begin position="20"/>
        <end position="445"/>
    </location>
</feature>
<dbReference type="CDD" id="cd23451">
    <property type="entry name" value="beta-trefoil_Ricin_laminarinase"/>
    <property type="match status" value="1"/>
</dbReference>
<protein>
    <submittedName>
        <fullName evidence="3">Chitinase</fullName>
    </submittedName>
</protein>
<dbReference type="PANTHER" id="PTHR42976">
    <property type="entry name" value="BIFUNCTIONAL CHITINASE/LYSOZYME-RELATED"/>
    <property type="match status" value="1"/>
</dbReference>
<accession>A0ABP4T7C5</accession>
<keyword evidence="1" id="KW-0732">Signal</keyword>
<dbReference type="InterPro" id="IPR001223">
    <property type="entry name" value="Glyco_hydro18_cat"/>
</dbReference>
<organism evidence="3 4">
    <name type="scientific">Fodinicola feengrottensis</name>
    <dbReference type="NCBI Taxonomy" id="435914"/>
    <lineage>
        <taxon>Bacteria</taxon>
        <taxon>Bacillati</taxon>
        <taxon>Actinomycetota</taxon>
        <taxon>Actinomycetes</taxon>
        <taxon>Mycobacteriales</taxon>
        <taxon>Fodinicola</taxon>
    </lineage>
</organism>
<keyword evidence="4" id="KW-1185">Reference proteome</keyword>
<reference evidence="4" key="1">
    <citation type="journal article" date="2019" name="Int. J. Syst. Evol. Microbiol.">
        <title>The Global Catalogue of Microorganisms (GCM) 10K type strain sequencing project: providing services to taxonomists for standard genome sequencing and annotation.</title>
        <authorList>
            <consortium name="The Broad Institute Genomics Platform"/>
            <consortium name="The Broad Institute Genome Sequencing Center for Infectious Disease"/>
            <person name="Wu L."/>
            <person name="Ma J."/>
        </authorList>
    </citation>
    <scope>NUCLEOTIDE SEQUENCE [LARGE SCALE GENOMIC DNA]</scope>
    <source>
        <strain evidence="4">JCM 14718</strain>
    </source>
</reference>
<dbReference type="PROSITE" id="PS51910">
    <property type="entry name" value="GH18_2"/>
    <property type="match status" value="1"/>
</dbReference>
<gene>
    <name evidence="3" type="ORF">GCM10009765_35780</name>
</gene>
<dbReference type="Pfam" id="PF00652">
    <property type="entry name" value="Ricin_B_lectin"/>
    <property type="match status" value="1"/>
</dbReference>
<evidence type="ECO:0000256" key="1">
    <source>
        <dbReference type="SAM" id="SignalP"/>
    </source>
</evidence>
<proteinExistence type="predicted"/>
<dbReference type="SUPFAM" id="SSF50370">
    <property type="entry name" value="Ricin B-like lectins"/>
    <property type="match status" value="1"/>
</dbReference>
<dbReference type="Proteomes" id="UP001500618">
    <property type="component" value="Unassembled WGS sequence"/>
</dbReference>
<dbReference type="PROSITE" id="PS50231">
    <property type="entry name" value="RICIN_B_LECTIN"/>
    <property type="match status" value="1"/>
</dbReference>
<dbReference type="Gene3D" id="3.20.20.80">
    <property type="entry name" value="Glycosidases"/>
    <property type="match status" value="1"/>
</dbReference>
<evidence type="ECO:0000313" key="3">
    <source>
        <dbReference type="EMBL" id="GAA1683427.1"/>
    </source>
</evidence>
<feature type="signal peptide" evidence="1">
    <location>
        <begin position="1"/>
        <end position="19"/>
    </location>
</feature>
<dbReference type="InterPro" id="IPR052750">
    <property type="entry name" value="GH18_Chitinase"/>
</dbReference>
<dbReference type="InterPro" id="IPR000772">
    <property type="entry name" value="Ricin_B_lectin"/>
</dbReference>
<evidence type="ECO:0000313" key="4">
    <source>
        <dbReference type="Proteomes" id="UP001500618"/>
    </source>
</evidence>
<dbReference type="InterPro" id="IPR017853">
    <property type="entry name" value="GH"/>
</dbReference>